<dbReference type="Proteomes" id="UP001432027">
    <property type="component" value="Unassembled WGS sequence"/>
</dbReference>
<accession>A0AAV5TTH3</accession>
<keyword evidence="2" id="KW-1185">Reference proteome</keyword>
<name>A0AAV5TTH3_9BILA</name>
<protein>
    <submittedName>
        <fullName evidence="1">Uncharacterized protein</fullName>
    </submittedName>
</protein>
<reference evidence="1" key="1">
    <citation type="submission" date="2023-10" db="EMBL/GenBank/DDBJ databases">
        <title>Genome assembly of Pristionchus species.</title>
        <authorList>
            <person name="Yoshida K."/>
            <person name="Sommer R.J."/>
        </authorList>
    </citation>
    <scope>NUCLEOTIDE SEQUENCE</scope>
    <source>
        <strain evidence="1">RS0144</strain>
    </source>
</reference>
<evidence type="ECO:0000313" key="2">
    <source>
        <dbReference type="Proteomes" id="UP001432027"/>
    </source>
</evidence>
<comment type="caution">
    <text evidence="1">The sequence shown here is derived from an EMBL/GenBank/DDBJ whole genome shotgun (WGS) entry which is preliminary data.</text>
</comment>
<organism evidence="1 2">
    <name type="scientific">Pristionchus entomophagus</name>
    <dbReference type="NCBI Taxonomy" id="358040"/>
    <lineage>
        <taxon>Eukaryota</taxon>
        <taxon>Metazoa</taxon>
        <taxon>Ecdysozoa</taxon>
        <taxon>Nematoda</taxon>
        <taxon>Chromadorea</taxon>
        <taxon>Rhabditida</taxon>
        <taxon>Rhabditina</taxon>
        <taxon>Diplogasteromorpha</taxon>
        <taxon>Diplogasteroidea</taxon>
        <taxon>Neodiplogasteridae</taxon>
        <taxon>Pristionchus</taxon>
    </lineage>
</organism>
<sequence length="109" mass="12478">MPRTDFIIQSKGEELDKLTSNVLPETRKFVKEVQNKLIDSIESIMIEREAAEMIAKVATTQIALKYKILSAESKRDLERYLCSRNIMKWLNAEMGGHMTELSAIFAEVV</sequence>
<proteinExistence type="predicted"/>
<dbReference type="EMBL" id="BTSX01000004">
    <property type="protein sequence ID" value="GMS97523.1"/>
    <property type="molecule type" value="Genomic_DNA"/>
</dbReference>
<gene>
    <name evidence="1" type="ORF">PENTCL1PPCAC_19698</name>
</gene>
<dbReference type="AlphaFoldDB" id="A0AAV5TTH3"/>
<evidence type="ECO:0000313" key="1">
    <source>
        <dbReference type="EMBL" id="GMS97523.1"/>
    </source>
</evidence>